<organism evidence="6 7">
    <name type="scientific">Novacetimonas maltaceti</name>
    <dbReference type="NCBI Taxonomy" id="1203393"/>
    <lineage>
        <taxon>Bacteria</taxon>
        <taxon>Pseudomonadati</taxon>
        <taxon>Pseudomonadota</taxon>
        <taxon>Alphaproteobacteria</taxon>
        <taxon>Acetobacterales</taxon>
        <taxon>Acetobacteraceae</taxon>
        <taxon>Novacetimonas</taxon>
    </lineage>
</organism>
<evidence type="ECO:0000256" key="3">
    <source>
        <dbReference type="PROSITE-ProRule" id="PRU10007"/>
    </source>
</evidence>
<proteinExistence type="inferred from homology"/>
<comment type="similarity">
    <text evidence="1 4">Belongs to the aldehyde dehydrogenase family.</text>
</comment>
<name>A0A2S3W305_9PROT</name>
<dbReference type="PANTHER" id="PTHR11699">
    <property type="entry name" value="ALDEHYDE DEHYDROGENASE-RELATED"/>
    <property type="match status" value="1"/>
</dbReference>
<evidence type="ECO:0000256" key="1">
    <source>
        <dbReference type="ARBA" id="ARBA00009986"/>
    </source>
</evidence>
<gene>
    <name evidence="6" type="primary">feaB</name>
    <name evidence="6" type="ORF">KMAL_10950</name>
</gene>
<dbReference type="InterPro" id="IPR015590">
    <property type="entry name" value="Aldehyde_DH_dom"/>
</dbReference>
<keyword evidence="7" id="KW-1185">Reference proteome</keyword>
<evidence type="ECO:0000313" key="7">
    <source>
        <dbReference type="Proteomes" id="UP000237344"/>
    </source>
</evidence>
<protein>
    <submittedName>
        <fullName evidence="6">Phenylacetaldehyde dehydrogenase</fullName>
        <ecNumber evidence="6">1.2.1.39</ecNumber>
    </submittedName>
</protein>
<dbReference type="RefSeq" id="WP_110094745.1">
    <property type="nucleotide sequence ID" value="NZ_NKUE01000011.1"/>
</dbReference>
<dbReference type="InterPro" id="IPR016162">
    <property type="entry name" value="Ald_DH_N"/>
</dbReference>
<accession>A0A2S3W305</accession>
<evidence type="ECO:0000256" key="4">
    <source>
        <dbReference type="RuleBase" id="RU003345"/>
    </source>
</evidence>
<dbReference type="InterPro" id="IPR016161">
    <property type="entry name" value="Ald_DH/histidinol_DH"/>
</dbReference>
<dbReference type="EC" id="1.2.1.39" evidence="6"/>
<feature type="domain" description="Aldehyde dehydrogenase" evidence="5">
    <location>
        <begin position="34"/>
        <end position="495"/>
    </location>
</feature>
<feature type="active site" evidence="3">
    <location>
        <position position="273"/>
    </location>
</feature>
<evidence type="ECO:0000256" key="2">
    <source>
        <dbReference type="ARBA" id="ARBA00023002"/>
    </source>
</evidence>
<evidence type="ECO:0000259" key="5">
    <source>
        <dbReference type="Pfam" id="PF00171"/>
    </source>
</evidence>
<dbReference type="Gene3D" id="3.40.605.10">
    <property type="entry name" value="Aldehyde Dehydrogenase, Chain A, domain 1"/>
    <property type="match status" value="1"/>
</dbReference>
<dbReference type="InterPro" id="IPR029510">
    <property type="entry name" value="Ald_DH_CS_GLU"/>
</dbReference>
<dbReference type="InterPro" id="IPR016163">
    <property type="entry name" value="Ald_DH_C"/>
</dbReference>
<dbReference type="PROSITE" id="PS00687">
    <property type="entry name" value="ALDEHYDE_DEHYDR_GLU"/>
    <property type="match status" value="1"/>
</dbReference>
<dbReference type="AlphaFoldDB" id="A0A2S3W305"/>
<dbReference type="InterPro" id="IPR016160">
    <property type="entry name" value="Ald_DH_CS_CYS"/>
</dbReference>
<dbReference type="SUPFAM" id="SSF53720">
    <property type="entry name" value="ALDH-like"/>
    <property type="match status" value="1"/>
</dbReference>
<dbReference type="OrthoDB" id="9772584at2"/>
<sequence length="499" mass="52747">MTQPAAPTLLPSVSTFLARRHAIFIDGRPISSGEEGRMEVHDPATGQVIATVADASARDVDHAVKRAHAAFVDGRWRGLPPVTRERVLLRLAELVDSHAEELAQLETLEQGKSIMLSRAAEVGGGAAWLRYAAGLATKLTGRTLDVSIPMPPGASWSAFTRREPVGVVAGIVPWNFPLMIAIWKIAPALAAGCSIVVKPAETTPLTLLRLAELAIDAGVPPGVFNVVTGSGRVAGDALIRHPLVAKISFTGSIPTGQHVARVAADRLTRVTLELGGKNPAIVLRDADVADTVAGLMGAAFLNQGQVCAACARIYAEGPVFDRLAAGLHDALGSLSVGPGMEPASQVTPLASATHRDRVEGYLHDAIGRGANVLQGPGVPQEGYYVRPTIIMDPAPGLRLTREEVFGPVVSLTRVRDAEEALAAANDTEMGLAASVWTRDLKAAMALPQRLRAGTVWVNSHVGIDPNMPFGGMKMSGMGRDFGVDWLHAYTEEKSICIRH</sequence>
<comment type="caution">
    <text evidence="6">The sequence shown here is derived from an EMBL/GenBank/DDBJ whole genome shotgun (WGS) entry which is preliminary data.</text>
</comment>
<reference evidence="6 7" key="1">
    <citation type="submission" date="2018-01" db="EMBL/GenBank/DDBJ databases">
        <title>Draft Genome Sequence of Komagataeibacter maltaceti LMG 1529, a Vinegar Producing Acetic Acid Bacterium Isolated from Malt Vinegar Brewery Acetifiers.</title>
        <authorList>
            <person name="Zhang Q."/>
            <person name="Hollensteiner J."/>
            <person name="Poehlein A."/>
            <person name="Daniel R."/>
        </authorList>
    </citation>
    <scope>NUCLEOTIDE SEQUENCE [LARGE SCALE GENOMIC DNA]</scope>
    <source>
        <strain evidence="6 7">LMG 1529</strain>
    </source>
</reference>
<dbReference type="EMBL" id="POTC01000010">
    <property type="protein sequence ID" value="POF63188.1"/>
    <property type="molecule type" value="Genomic_DNA"/>
</dbReference>
<dbReference type="Proteomes" id="UP000237344">
    <property type="component" value="Unassembled WGS sequence"/>
</dbReference>
<dbReference type="Pfam" id="PF00171">
    <property type="entry name" value="Aldedh"/>
    <property type="match status" value="1"/>
</dbReference>
<dbReference type="PROSITE" id="PS00070">
    <property type="entry name" value="ALDEHYDE_DEHYDR_CYS"/>
    <property type="match status" value="1"/>
</dbReference>
<keyword evidence="2 4" id="KW-0560">Oxidoreductase</keyword>
<dbReference type="Gene3D" id="3.40.309.10">
    <property type="entry name" value="Aldehyde Dehydrogenase, Chain A, domain 2"/>
    <property type="match status" value="1"/>
</dbReference>
<evidence type="ECO:0000313" key="6">
    <source>
        <dbReference type="EMBL" id="POF63188.1"/>
    </source>
</evidence>
<dbReference type="FunFam" id="3.40.605.10:FF:000007">
    <property type="entry name" value="NAD/NADP-dependent betaine aldehyde dehydrogenase"/>
    <property type="match status" value="1"/>
</dbReference>
<dbReference type="GO" id="GO:0008957">
    <property type="term" value="F:phenylacetaldehyde dehydrogenase (NAD+) activity"/>
    <property type="evidence" value="ECO:0007669"/>
    <property type="project" value="UniProtKB-EC"/>
</dbReference>